<dbReference type="Pfam" id="PF04564">
    <property type="entry name" value="U-box"/>
    <property type="match status" value="1"/>
</dbReference>
<evidence type="ECO:0000313" key="10">
    <source>
        <dbReference type="EMBL" id="CAH8362050.1"/>
    </source>
</evidence>
<dbReference type="InterPro" id="IPR013083">
    <property type="entry name" value="Znf_RING/FYVE/PHD"/>
</dbReference>
<dbReference type="CDD" id="cd01989">
    <property type="entry name" value="USP_STK_Ubox_N"/>
    <property type="match status" value="1"/>
</dbReference>
<dbReference type="InterPro" id="IPR051348">
    <property type="entry name" value="U-box_ubiquitin_ligases"/>
</dbReference>
<comment type="pathway">
    <text evidence="3">Protein modification; protein ubiquitination.</text>
</comment>
<evidence type="ECO:0000256" key="5">
    <source>
        <dbReference type="ARBA" id="ARBA00022679"/>
    </source>
</evidence>
<dbReference type="SUPFAM" id="SSF52402">
    <property type="entry name" value="Adenine nucleotide alpha hydrolases-like"/>
    <property type="match status" value="1"/>
</dbReference>
<dbReference type="Gene3D" id="3.40.50.620">
    <property type="entry name" value="HUPs"/>
    <property type="match status" value="1"/>
</dbReference>
<dbReference type="SUPFAM" id="SSF56112">
    <property type="entry name" value="Protein kinase-like (PK-like)"/>
    <property type="match status" value="1"/>
</dbReference>
<feature type="domain" description="U-box" evidence="9">
    <location>
        <begin position="788"/>
        <end position="859"/>
    </location>
</feature>
<dbReference type="InterPro" id="IPR011009">
    <property type="entry name" value="Kinase-like_dom_sf"/>
</dbReference>
<evidence type="ECO:0000256" key="7">
    <source>
        <dbReference type="SAM" id="MobiDB-lite"/>
    </source>
</evidence>
<evidence type="ECO:0000256" key="1">
    <source>
        <dbReference type="ARBA" id="ARBA00000900"/>
    </source>
</evidence>
<reference evidence="10 11" key="1">
    <citation type="submission" date="2022-03" db="EMBL/GenBank/DDBJ databases">
        <authorList>
            <person name="Macdonald S."/>
            <person name="Ahmed S."/>
            <person name="Newling K."/>
        </authorList>
    </citation>
    <scope>NUCLEOTIDE SEQUENCE [LARGE SCALE GENOMIC DNA]</scope>
</reference>
<evidence type="ECO:0000259" key="9">
    <source>
        <dbReference type="PROSITE" id="PS51698"/>
    </source>
</evidence>
<dbReference type="EMBL" id="CAKOAT010322932">
    <property type="protein sequence ID" value="CAH8362050.1"/>
    <property type="molecule type" value="Genomic_DNA"/>
</dbReference>
<dbReference type="Pfam" id="PF00069">
    <property type="entry name" value="Pkinase"/>
    <property type="match status" value="1"/>
</dbReference>
<dbReference type="PANTHER" id="PTHR45647">
    <property type="entry name" value="OS02G0152300 PROTEIN"/>
    <property type="match status" value="1"/>
</dbReference>
<comment type="catalytic activity">
    <reaction evidence="1">
        <text>S-ubiquitinyl-[E2 ubiquitin-conjugating enzyme]-L-cysteine + [acceptor protein]-L-lysine = [E2 ubiquitin-conjugating enzyme]-L-cysteine + N(6)-ubiquitinyl-[acceptor protein]-L-lysine.</text>
        <dbReference type="EC" id="2.3.2.27"/>
    </reaction>
</comment>
<keyword evidence="11" id="KW-1185">Reference proteome</keyword>
<dbReference type="Gene3D" id="3.30.200.20">
    <property type="entry name" value="Phosphorylase Kinase, domain 1"/>
    <property type="match status" value="1"/>
</dbReference>
<dbReference type="PROSITE" id="PS00108">
    <property type="entry name" value="PROTEIN_KINASE_ST"/>
    <property type="match status" value="1"/>
</dbReference>
<evidence type="ECO:0000256" key="4">
    <source>
        <dbReference type="ARBA" id="ARBA00012483"/>
    </source>
</evidence>
<evidence type="ECO:0000256" key="2">
    <source>
        <dbReference type="ARBA" id="ARBA00003861"/>
    </source>
</evidence>
<feature type="domain" description="Protein kinase" evidence="8">
    <location>
        <begin position="503"/>
        <end position="768"/>
    </location>
</feature>
<dbReference type="PROSITE" id="PS50011">
    <property type="entry name" value="PROTEIN_KINASE_DOM"/>
    <property type="match status" value="1"/>
</dbReference>
<keyword evidence="5" id="KW-0808">Transferase</keyword>
<dbReference type="InterPro" id="IPR003613">
    <property type="entry name" value="Ubox_domain"/>
</dbReference>
<dbReference type="AlphaFoldDB" id="A0ABC8KVK9"/>
<feature type="compositionally biased region" description="Low complexity" evidence="7">
    <location>
        <begin position="200"/>
        <end position="209"/>
    </location>
</feature>
<comment type="caution">
    <text evidence="10">The sequence shown here is derived from an EMBL/GenBank/DDBJ whole genome shotgun (WGS) entry which is preliminary data.</text>
</comment>
<dbReference type="GO" id="GO:0061630">
    <property type="term" value="F:ubiquitin protein ligase activity"/>
    <property type="evidence" value="ECO:0007669"/>
    <property type="project" value="UniProtKB-EC"/>
</dbReference>
<dbReference type="SMART" id="SM00504">
    <property type="entry name" value="Ubox"/>
    <property type="match status" value="1"/>
</dbReference>
<evidence type="ECO:0000256" key="3">
    <source>
        <dbReference type="ARBA" id="ARBA00004906"/>
    </source>
</evidence>
<dbReference type="Gene3D" id="1.10.510.10">
    <property type="entry name" value="Transferase(Phosphotransferase) domain 1"/>
    <property type="match status" value="1"/>
</dbReference>
<dbReference type="EC" id="2.3.2.27" evidence="4"/>
<organism evidence="10 11">
    <name type="scientific">Eruca vesicaria subsp. sativa</name>
    <name type="common">Garden rocket</name>
    <name type="synonym">Eruca sativa</name>
    <dbReference type="NCBI Taxonomy" id="29727"/>
    <lineage>
        <taxon>Eukaryota</taxon>
        <taxon>Viridiplantae</taxon>
        <taxon>Streptophyta</taxon>
        <taxon>Embryophyta</taxon>
        <taxon>Tracheophyta</taxon>
        <taxon>Spermatophyta</taxon>
        <taxon>Magnoliopsida</taxon>
        <taxon>eudicotyledons</taxon>
        <taxon>Gunneridae</taxon>
        <taxon>Pentapetalae</taxon>
        <taxon>rosids</taxon>
        <taxon>malvids</taxon>
        <taxon>Brassicales</taxon>
        <taxon>Brassicaceae</taxon>
        <taxon>Brassiceae</taxon>
        <taxon>Eruca</taxon>
    </lineage>
</organism>
<evidence type="ECO:0000259" key="8">
    <source>
        <dbReference type="PROSITE" id="PS50011"/>
    </source>
</evidence>
<dbReference type="SMART" id="SM00220">
    <property type="entry name" value="S_TKc"/>
    <property type="match status" value="1"/>
</dbReference>
<dbReference type="PANTHER" id="PTHR45647:SF80">
    <property type="entry name" value="U-BOX DOMAIN-CONTAINING PROTEIN 52"/>
    <property type="match status" value="1"/>
</dbReference>
<name>A0ABC8KVK9_ERUVS</name>
<evidence type="ECO:0000313" key="11">
    <source>
        <dbReference type="Proteomes" id="UP001642260"/>
    </source>
</evidence>
<dbReference type="InterPro" id="IPR000719">
    <property type="entry name" value="Prot_kinase_dom"/>
</dbReference>
<proteinExistence type="predicted"/>
<dbReference type="PROSITE" id="PS51698">
    <property type="entry name" value="U_BOX"/>
    <property type="match status" value="1"/>
</dbReference>
<dbReference type="InterPro" id="IPR008271">
    <property type="entry name" value="Ser/Thr_kinase_AS"/>
</dbReference>
<sequence length="859" mass="96101">MEGKKPARSLSEHLALPPPPSPAVAVAINGKKKSKYVAFWALEKFIPEGFSEFKLIYVRPPVTYIPTPMGNAISISELRADVVSAYRQEVDWNTNEILRPYKKMFDRRKVRVEILVLESNDPVAAIAEEIAGTRVTKLVIGMSLRGFFSRKIDMSSMIATAVPRFCTVYVVSKGKLASVRPSDSDASGTIRFERMERDSSTSGSTDSPSPRVPSDFQDFHSFVSEAQSRVSLVSTASKHSEMSSNGSAVVQMDMSSCGTDMSETSTARAMQIVPRGGSEEKKSNTSNESFSASFPMGAEAYHAMNFASKWRDHEERRSIMSSSSSNNHEAANMDWGAVVPENYSWVSHQASNNMSEGLLSVHSATDNNQVNLTFEIEKLRAELKHVQEMYAMAQTETVDASQKLTELNQRKYEESEKLMELKEKEEEAKDSASKEKQRYEETMKEAEKVKELMMKEALRRREAEIKAERDAKEKDKLQASLISPGLQYQHYSWEEITAATSNFSEDLKIGMGAYGTVYKCTLHHTTGAVKVLHAGETQLSKQFDQELEILSKIRHPHLVLLLGACPERGCLVYEYMDNGSLDDRLMQVNDTPAIPWFERFRIALEVASALVFLHKSKPRPIIHRDLKPGNILLDHNFVSKLGDVGLSTMVNQDDAASKLTVFKKTSPVGTLCYIDPEYQRTGIISPKSDVYSLGIVILQLITAKPAIAITHMVEEAIGDDAEFMALLDVKAGTWPISETRELAALGLCCTEMRRRDRPDLKDQIIPTLERLWKVVEKAQNSVGRTPSGPPSHFICPLLKGVMNEPCVAADGYTYDREAILDWLRENDTSPVTNLPLPNKNLLANYTLYSAIMEWKSNKQ</sequence>
<feature type="region of interest" description="Disordered" evidence="7">
    <location>
        <begin position="1"/>
        <end position="21"/>
    </location>
</feature>
<keyword evidence="6" id="KW-0833">Ubl conjugation pathway</keyword>
<protein>
    <recommendedName>
        <fullName evidence="4">RING-type E3 ubiquitin transferase</fullName>
        <ecNumber evidence="4">2.3.2.27</ecNumber>
    </recommendedName>
</protein>
<dbReference type="CDD" id="cd16655">
    <property type="entry name" value="RING-Ubox_WDSUB1-like"/>
    <property type="match status" value="1"/>
</dbReference>
<comment type="function">
    <text evidence="2">Functions as an E3 ubiquitin ligase.</text>
</comment>
<dbReference type="Gene3D" id="3.30.40.10">
    <property type="entry name" value="Zinc/RING finger domain, C3HC4 (zinc finger)"/>
    <property type="match status" value="1"/>
</dbReference>
<dbReference type="SUPFAM" id="SSF57850">
    <property type="entry name" value="RING/U-box"/>
    <property type="match status" value="1"/>
</dbReference>
<dbReference type="Proteomes" id="UP001642260">
    <property type="component" value="Unassembled WGS sequence"/>
</dbReference>
<accession>A0ABC8KVK9</accession>
<dbReference type="InterPro" id="IPR014729">
    <property type="entry name" value="Rossmann-like_a/b/a_fold"/>
</dbReference>
<evidence type="ECO:0000256" key="6">
    <source>
        <dbReference type="ARBA" id="ARBA00022786"/>
    </source>
</evidence>
<feature type="region of interest" description="Disordered" evidence="7">
    <location>
        <begin position="415"/>
        <end position="442"/>
    </location>
</feature>
<gene>
    <name evidence="10" type="ORF">ERUC_LOCUS27806</name>
</gene>
<feature type="region of interest" description="Disordered" evidence="7">
    <location>
        <begin position="178"/>
        <end position="216"/>
    </location>
</feature>